<proteinExistence type="predicted"/>
<gene>
    <name evidence="2" type="ORF">UFOVP285_3</name>
</gene>
<accession>A0A6J5LUF5</accession>
<feature type="region of interest" description="Disordered" evidence="1">
    <location>
        <begin position="1"/>
        <end position="62"/>
    </location>
</feature>
<name>A0A6J5LUF5_9CAUD</name>
<feature type="compositionally biased region" description="Polar residues" evidence="1">
    <location>
        <begin position="13"/>
        <end position="23"/>
    </location>
</feature>
<organism evidence="2">
    <name type="scientific">uncultured Caudovirales phage</name>
    <dbReference type="NCBI Taxonomy" id="2100421"/>
    <lineage>
        <taxon>Viruses</taxon>
        <taxon>Duplodnaviria</taxon>
        <taxon>Heunggongvirae</taxon>
        <taxon>Uroviricota</taxon>
        <taxon>Caudoviricetes</taxon>
        <taxon>Peduoviridae</taxon>
        <taxon>Maltschvirus</taxon>
        <taxon>Maltschvirus maltsch</taxon>
    </lineage>
</organism>
<protein>
    <submittedName>
        <fullName evidence="2">Uncharacterized protein</fullName>
    </submittedName>
</protein>
<reference evidence="2" key="1">
    <citation type="submission" date="2020-04" db="EMBL/GenBank/DDBJ databases">
        <authorList>
            <person name="Chiriac C."/>
            <person name="Salcher M."/>
            <person name="Ghai R."/>
            <person name="Kavagutti S V."/>
        </authorList>
    </citation>
    <scope>NUCLEOTIDE SEQUENCE</scope>
</reference>
<sequence>MKAISPMEKRSSEYAQESAQTDGMSKGGTVGAGGSDGNNDALGKRGGKEYAVETAKTEGLCK</sequence>
<feature type="compositionally biased region" description="Basic and acidic residues" evidence="1">
    <location>
        <begin position="42"/>
        <end position="62"/>
    </location>
</feature>
<dbReference type="EMBL" id="LR796300">
    <property type="protein sequence ID" value="CAB4135339.1"/>
    <property type="molecule type" value="Genomic_DNA"/>
</dbReference>
<feature type="compositionally biased region" description="Gly residues" evidence="1">
    <location>
        <begin position="25"/>
        <end position="36"/>
    </location>
</feature>
<evidence type="ECO:0000256" key="1">
    <source>
        <dbReference type="SAM" id="MobiDB-lite"/>
    </source>
</evidence>
<evidence type="ECO:0000313" key="2">
    <source>
        <dbReference type="EMBL" id="CAB4135339.1"/>
    </source>
</evidence>